<evidence type="ECO:0000313" key="3">
    <source>
        <dbReference type="EMBL" id="RUO22764.1"/>
    </source>
</evidence>
<dbReference type="GO" id="GO:0071111">
    <property type="term" value="F:cyclic-guanylate-specific phosphodiesterase activity"/>
    <property type="evidence" value="ECO:0007669"/>
    <property type="project" value="InterPro"/>
</dbReference>
<dbReference type="InterPro" id="IPR050706">
    <property type="entry name" value="Cyclic-di-GMP_PDE-like"/>
</dbReference>
<name>A0A327WSQ8_9GAMM</name>
<dbReference type="EMBL" id="PIPK01000010">
    <property type="protein sequence ID" value="RUO22764.1"/>
    <property type="molecule type" value="Genomic_DNA"/>
</dbReference>
<dbReference type="SUPFAM" id="SSF141868">
    <property type="entry name" value="EAL domain-like"/>
    <property type="match status" value="1"/>
</dbReference>
<dbReference type="Proteomes" id="UP000249203">
    <property type="component" value="Unassembled WGS sequence"/>
</dbReference>
<sequence>MCVEKKEIVAYLQPKVDLQSGQIDGFEMLCRWQKERHQVLSPASFLPHIQDSEVMIELDKYILKLALECLASFDQQGLECHLSVNVSAHFFTSENFLQFLQEHAQEHTQLTPRLTLEIVESVALGDLEQATERLQACRNLGLRIVLDDFGTGYCSLTYFKALPIDEVKIDRIFVKDFIANPDNEAILTSIISLTHQFGRRVVAEGGTQSHCFAVAACR</sequence>
<dbReference type="AlphaFoldDB" id="A0A327WSQ8"/>
<keyword evidence="5" id="KW-1185">Reference proteome</keyword>
<evidence type="ECO:0000313" key="5">
    <source>
        <dbReference type="Proteomes" id="UP000287865"/>
    </source>
</evidence>
<reference evidence="2 4" key="2">
    <citation type="submission" date="2018-06" db="EMBL/GenBank/DDBJ databases">
        <title>Genomic Encyclopedia of Type Strains, Phase III (KMG-III): the genomes of soil and plant-associated and newly described type strains.</title>
        <authorList>
            <person name="Whitman W."/>
        </authorList>
    </citation>
    <scope>NUCLEOTIDE SEQUENCE [LARGE SCALE GENOMIC DNA]</scope>
    <source>
        <strain evidence="2 4">CGMCC 1.15366</strain>
    </source>
</reference>
<dbReference type="PROSITE" id="PS50883">
    <property type="entry name" value="EAL"/>
    <property type="match status" value="1"/>
</dbReference>
<dbReference type="SMART" id="SM00052">
    <property type="entry name" value="EAL"/>
    <property type="match status" value="1"/>
</dbReference>
<comment type="caution">
    <text evidence="2">The sequence shown here is derived from an EMBL/GenBank/DDBJ whole genome shotgun (WGS) entry which is preliminary data.</text>
</comment>
<dbReference type="Gene3D" id="3.20.20.450">
    <property type="entry name" value="EAL domain"/>
    <property type="match status" value="1"/>
</dbReference>
<reference evidence="3 5" key="1">
    <citation type="journal article" date="2018" name="Front. Microbiol.">
        <title>Genome-Based Analysis Reveals the Taxonomy and Diversity of the Family Idiomarinaceae.</title>
        <authorList>
            <person name="Liu Y."/>
            <person name="Lai Q."/>
            <person name="Shao Z."/>
        </authorList>
    </citation>
    <scope>NUCLEOTIDE SEQUENCE [LARGE SCALE GENOMIC DNA]</scope>
    <source>
        <strain evidence="3 5">CF12-14</strain>
    </source>
</reference>
<proteinExistence type="predicted"/>
<dbReference type="OrthoDB" id="9804951at2"/>
<organism evidence="2 4">
    <name type="scientific">Aliidiomarina maris</name>
    <dbReference type="NCBI Taxonomy" id="531312"/>
    <lineage>
        <taxon>Bacteria</taxon>
        <taxon>Pseudomonadati</taxon>
        <taxon>Pseudomonadota</taxon>
        <taxon>Gammaproteobacteria</taxon>
        <taxon>Alteromonadales</taxon>
        <taxon>Idiomarinaceae</taxon>
        <taxon>Aliidiomarina</taxon>
    </lineage>
</organism>
<dbReference type="PANTHER" id="PTHR33121:SF70">
    <property type="entry name" value="SIGNALING PROTEIN YKOW"/>
    <property type="match status" value="1"/>
</dbReference>
<dbReference type="RefSeq" id="WP_111569859.1">
    <property type="nucleotide sequence ID" value="NZ_PIPK01000010.1"/>
</dbReference>
<dbReference type="CDD" id="cd01948">
    <property type="entry name" value="EAL"/>
    <property type="match status" value="1"/>
</dbReference>
<dbReference type="InterPro" id="IPR035919">
    <property type="entry name" value="EAL_sf"/>
</dbReference>
<feature type="domain" description="EAL" evidence="1">
    <location>
        <begin position="1"/>
        <end position="218"/>
    </location>
</feature>
<dbReference type="Pfam" id="PF00563">
    <property type="entry name" value="EAL"/>
    <property type="match status" value="1"/>
</dbReference>
<evidence type="ECO:0000313" key="2">
    <source>
        <dbReference type="EMBL" id="RAJ95344.1"/>
    </source>
</evidence>
<protein>
    <submittedName>
        <fullName evidence="2">EAL domain-containing protein (Putative c-di-GMP-specific phosphodiesterase class I)</fullName>
    </submittedName>
</protein>
<dbReference type="InterPro" id="IPR001633">
    <property type="entry name" value="EAL_dom"/>
</dbReference>
<dbReference type="EMBL" id="QLMD01000010">
    <property type="protein sequence ID" value="RAJ95344.1"/>
    <property type="molecule type" value="Genomic_DNA"/>
</dbReference>
<dbReference type="Proteomes" id="UP000287865">
    <property type="component" value="Unassembled WGS sequence"/>
</dbReference>
<evidence type="ECO:0000259" key="1">
    <source>
        <dbReference type="PROSITE" id="PS50883"/>
    </source>
</evidence>
<gene>
    <name evidence="2" type="ORF">B0I24_11026</name>
    <name evidence="3" type="ORF">CWE07_10905</name>
</gene>
<evidence type="ECO:0000313" key="4">
    <source>
        <dbReference type="Proteomes" id="UP000249203"/>
    </source>
</evidence>
<dbReference type="PANTHER" id="PTHR33121">
    <property type="entry name" value="CYCLIC DI-GMP PHOSPHODIESTERASE PDEF"/>
    <property type="match status" value="1"/>
</dbReference>
<accession>A0A327WSQ8</accession>